<protein>
    <submittedName>
        <fullName evidence="3">D-alanyl-D-alanine carboxypeptidase</fullName>
        <ecNumber evidence="3">3.4.16.4</ecNumber>
    </submittedName>
</protein>
<evidence type="ECO:0000313" key="4">
    <source>
        <dbReference type="Proteomes" id="UP001549773"/>
    </source>
</evidence>
<dbReference type="PRINTS" id="PR00922">
    <property type="entry name" value="DADACBPTASE3"/>
</dbReference>
<keyword evidence="2 3" id="KW-0378">Hydrolase</keyword>
<keyword evidence="4" id="KW-1185">Reference proteome</keyword>
<dbReference type="Pfam" id="PF02113">
    <property type="entry name" value="Peptidase_S13"/>
    <property type="match status" value="2"/>
</dbReference>
<keyword evidence="3" id="KW-0645">Protease</keyword>
<accession>A0ABV2TRI5</accession>
<sequence length="423" mass="47918">MNKTTVIFLLSVILIGCSATRERKLNKSIDNIINSGNFENQFTGCIIINPATQDTLFQYNSEKYFLPASNTKIFTLYTALQLLPEQIPSLKYISKNDTLYVQGTGDPSSLHPILKDSTVVHFLAKSKNIALHLTNFVEEDFGPGWSWEDYDQYYAPARSPLPLYGNITSISKLDTLRVTPSSFRDSIVFSVSGKKRELHQNIFYFDPSRKDTLEVPFIINNKVTKMFLEKALDREIGLIAEMPSGPKDILYGIPSDSLYKRMMHESDNFIAEQLLILSSSSLSDTLNGKIARDHILANQLSSLRQPPRWVDGSGLSRYNLFTPESMVVVLQKMFADLSKDRLFRLFPAGGENGTLSDWFKGNPEPYIYAKSGSMGNTYCLSGYLLTNSGKTLIFSFMNNHHRQPSANLKKEMTTIFEMMRDTY</sequence>
<dbReference type="PROSITE" id="PS51257">
    <property type="entry name" value="PROKAR_LIPOPROTEIN"/>
    <property type="match status" value="1"/>
</dbReference>
<organism evidence="3 4">
    <name type="scientific">Sediminicola luteus</name>
    <dbReference type="NCBI Taxonomy" id="319238"/>
    <lineage>
        <taxon>Bacteria</taxon>
        <taxon>Pseudomonadati</taxon>
        <taxon>Bacteroidota</taxon>
        <taxon>Flavobacteriia</taxon>
        <taxon>Flavobacteriales</taxon>
        <taxon>Flavobacteriaceae</taxon>
        <taxon>Sediminicola</taxon>
    </lineage>
</organism>
<comment type="caution">
    <text evidence="3">The sequence shown here is derived from an EMBL/GenBank/DDBJ whole genome shotgun (WGS) entry which is preliminary data.</text>
</comment>
<dbReference type="SUPFAM" id="SSF56601">
    <property type="entry name" value="beta-lactamase/transpeptidase-like"/>
    <property type="match status" value="1"/>
</dbReference>
<proteinExistence type="inferred from homology"/>
<dbReference type="PANTHER" id="PTHR30023">
    <property type="entry name" value="D-ALANYL-D-ALANINE CARBOXYPEPTIDASE"/>
    <property type="match status" value="1"/>
</dbReference>
<keyword evidence="3" id="KW-0121">Carboxypeptidase</keyword>
<dbReference type="Gene3D" id="3.40.710.10">
    <property type="entry name" value="DD-peptidase/beta-lactamase superfamily"/>
    <property type="match status" value="2"/>
</dbReference>
<reference evidence="3 4" key="1">
    <citation type="submission" date="2024-07" db="EMBL/GenBank/DDBJ databases">
        <title>The genome sequence of type strain Sediminicola luteus GDMCC 1.2596T.</title>
        <authorList>
            <person name="Liu Y."/>
        </authorList>
    </citation>
    <scope>NUCLEOTIDE SEQUENCE [LARGE SCALE GENOMIC DNA]</scope>
    <source>
        <strain evidence="3 4">GDMCC 1.2596</strain>
    </source>
</reference>
<dbReference type="PANTHER" id="PTHR30023:SF0">
    <property type="entry name" value="PENICILLIN-SENSITIVE CARBOXYPEPTIDASE A"/>
    <property type="match status" value="1"/>
</dbReference>
<name>A0ABV2TRI5_9FLAO</name>
<evidence type="ECO:0000313" key="3">
    <source>
        <dbReference type="EMBL" id="MET7027879.1"/>
    </source>
</evidence>
<dbReference type="InterPro" id="IPR000667">
    <property type="entry name" value="Peptidase_S13"/>
</dbReference>
<comment type="similarity">
    <text evidence="1">Belongs to the peptidase S13 family.</text>
</comment>
<evidence type="ECO:0000256" key="2">
    <source>
        <dbReference type="ARBA" id="ARBA00022801"/>
    </source>
</evidence>
<dbReference type="EC" id="3.4.16.4" evidence="3"/>
<dbReference type="EMBL" id="JBEWYP010000001">
    <property type="protein sequence ID" value="MET7027879.1"/>
    <property type="molecule type" value="Genomic_DNA"/>
</dbReference>
<dbReference type="Proteomes" id="UP001549773">
    <property type="component" value="Unassembled WGS sequence"/>
</dbReference>
<dbReference type="InterPro" id="IPR012338">
    <property type="entry name" value="Beta-lactam/transpept-like"/>
</dbReference>
<dbReference type="GO" id="GO:0009002">
    <property type="term" value="F:serine-type D-Ala-D-Ala carboxypeptidase activity"/>
    <property type="evidence" value="ECO:0007669"/>
    <property type="project" value="UniProtKB-EC"/>
</dbReference>
<evidence type="ECO:0000256" key="1">
    <source>
        <dbReference type="ARBA" id="ARBA00006096"/>
    </source>
</evidence>
<gene>
    <name evidence="3" type="ORF">ABXZ32_00640</name>
</gene>
<dbReference type="RefSeq" id="WP_354616761.1">
    <property type="nucleotide sequence ID" value="NZ_JBEWYP010000001.1"/>
</dbReference>